<organism evidence="2 3">
    <name type="scientific">Cognaticolwellia beringensis</name>
    <dbReference type="NCBI Taxonomy" id="1967665"/>
    <lineage>
        <taxon>Bacteria</taxon>
        <taxon>Pseudomonadati</taxon>
        <taxon>Pseudomonadota</taxon>
        <taxon>Gammaproteobacteria</taxon>
        <taxon>Alteromonadales</taxon>
        <taxon>Colwelliaceae</taxon>
        <taxon>Cognaticolwellia</taxon>
    </lineage>
</organism>
<name>A0A222G7A5_9GAMM</name>
<gene>
    <name evidence="2" type="ORF">B5D82_08370</name>
</gene>
<protein>
    <recommendedName>
        <fullName evidence="4">Anti-sigma factor</fullName>
    </recommendedName>
</protein>
<dbReference type="AlphaFoldDB" id="A0A222G7A5"/>
<sequence length="255" mass="28011">MKISDEQLSGFLDAELSEVAMEEVRCALESDDDLVMRLADLAQADQWVAENSAIIDATPLADNLLHLAQTVDEKIAQDSGVKTQGNVVSLSRWKNVKQSIQKHYALAAGVAMLFGVGTVTMMQSQQQSSVITAGIAQALDQMPSGEISLMTQGDEITANLSFINQAGDYCRQFQHIGEQSASVNIACKENMQWQLKITQQIPVLENLQEYRAASNKAQLDSVIDDMIKGQAMGTMQEQQAISKNWQTTKNNRGEK</sequence>
<keyword evidence="3" id="KW-1185">Reference proteome</keyword>
<dbReference type="EMBL" id="CP020465">
    <property type="protein sequence ID" value="ASP47765.1"/>
    <property type="molecule type" value="Genomic_DNA"/>
</dbReference>
<dbReference type="Proteomes" id="UP000202259">
    <property type="component" value="Chromosome"/>
</dbReference>
<evidence type="ECO:0000313" key="2">
    <source>
        <dbReference type="EMBL" id="ASP47765.1"/>
    </source>
</evidence>
<dbReference type="KEGG" id="cber:B5D82_08370"/>
<evidence type="ECO:0008006" key="4">
    <source>
        <dbReference type="Google" id="ProtNLM"/>
    </source>
</evidence>
<feature type="region of interest" description="Disordered" evidence="1">
    <location>
        <begin position="234"/>
        <end position="255"/>
    </location>
</feature>
<dbReference type="OrthoDB" id="5588054at2"/>
<reference evidence="2 3" key="1">
    <citation type="submission" date="2017-08" db="EMBL/GenBank/DDBJ databases">
        <title>Complete genome of Colwellia sp. NB097-1, a psychrophile bacterium ioslated from Bering Sea.</title>
        <authorList>
            <person name="Chen X."/>
        </authorList>
    </citation>
    <scope>NUCLEOTIDE SEQUENCE [LARGE SCALE GENOMIC DNA]</scope>
    <source>
        <strain evidence="2 3">NB097-1</strain>
    </source>
</reference>
<evidence type="ECO:0000313" key="3">
    <source>
        <dbReference type="Proteomes" id="UP000202259"/>
    </source>
</evidence>
<proteinExistence type="predicted"/>
<evidence type="ECO:0000256" key="1">
    <source>
        <dbReference type="SAM" id="MobiDB-lite"/>
    </source>
</evidence>
<dbReference type="RefSeq" id="WP_081150714.1">
    <property type="nucleotide sequence ID" value="NZ_CP020465.1"/>
</dbReference>
<accession>A0A222G7A5</accession>